<evidence type="ECO:0000256" key="12">
    <source>
        <dbReference type="NCBIfam" id="TIGR00036"/>
    </source>
</evidence>
<comment type="pathway">
    <text evidence="8">Amino-acid biosynthesis; L-lysine biosynthesis via DAP pathway; (S)-tetrahydrodipicolinate from L-aspartate: step 4/4.</text>
</comment>
<evidence type="ECO:0000256" key="10">
    <source>
        <dbReference type="ARBA" id="ARBA00049080"/>
    </source>
</evidence>
<evidence type="ECO:0000259" key="13">
    <source>
        <dbReference type="Pfam" id="PF01113"/>
    </source>
</evidence>
<dbReference type="AlphaFoldDB" id="A0A2S4K095"/>
<gene>
    <name evidence="15" type="ORF">AU468_02190</name>
</gene>
<comment type="catalytic activity">
    <reaction evidence="10">
        <text>(S)-2,3,4,5-tetrahydrodipicolinate + NADP(+) + H2O = (2S,4S)-4-hydroxy-2,3,4,5-tetrahydrodipicolinate + NADPH + H(+)</text>
        <dbReference type="Rhea" id="RHEA:35331"/>
        <dbReference type="ChEBI" id="CHEBI:15377"/>
        <dbReference type="ChEBI" id="CHEBI:15378"/>
        <dbReference type="ChEBI" id="CHEBI:16845"/>
        <dbReference type="ChEBI" id="CHEBI:57783"/>
        <dbReference type="ChEBI" id="CHEBI:58349"/>
        <dbReference type="ChEBI" id="CHEBI:67139"/>
        <dbReference type="EC" id="1.17.1.8"/>
    </reaction>
</comment>
<evidence type="ECO:0000256" key="1">
    <source>
        <dbReference type="ARBA" id="ARBA00006642"/>
    </source>
</evidence>
<dbReference type="GO" id="GO:0019877">
    <property type="term" value="P:diaminopimelate biosynthetic process"/>
    <property type="evidence" value="ECO:0007669"/>
    <property type="project" value="UniProtKB-KW"/>
</dbReference>
<evidence type="ECO:0000256" key="5">
    <source>
        <dbReference type="ARBA" id="ARBA00023002"/>
    </source>
</evidence>
<sequence>MIVGYGRMGREIEAIARDRGHQIVATVDPLAPGATALSLEEVPPLEPASTATDPVTVIEFALPPQIGENVAFYARRGWHAVIGTTGWDQDREAVLRPAREAGTGLVYGSNFSVGANLFFRISRYAARLADRTGAYDSAVMELHHRQKQDSPSGTALTIAEGLLQESSSKSRLQPETLHRRIEEEELHVISGRVGFIPGTHTVYLDSLADTVELTHRARTRQGFALGAVQAAEWICSRREVVPVDVFFDDLFQDQ</sequence>
<evidence type="ECO:0000259" key="14">
    <source>
        <dbReference type="Pfam" id="PF05173"/>
    </source>
</evidence>
<dbReference type="InterPro" id="IPR023940">
    <property type="entry name" value="DHDPR_bac"/>
</dbReference>
<dbReference type="PIRSF" id="PIRSF000161">
    <property type="entry name" value="DHPR"/>
    <property type="match status" value="1"/>
</dbReference>
<name>A0A2S4K095_9SPIO</name>
<dbReference type="InterPro" id="IPR022663">
    <property type="entry name" value="DapB_C"/>
</dbReference>
<evidence type="ECO:0000256" key="8">
    <source>
        <dbReference type="ARBA" id="ARBA00037922"/>
    </source>
</evidence>
<evidence type="ECO:0000256" key="4">
    <source>
        <dbReference type="ARBA" id="ARBA00022915"/>
    </source>
</evidence>
<keyword evidence="6" id="KW-0520">NAD</keyword>
<evidence type="ECO:0000256" key="2">
    <source>
        <dbReference type="ARBA" id="ARBA00022605"/>
    </source>
</evidence>
<dbReference type="GO" id="GO:0009089">
    <property type="term" value="P:lysine biosynthetic process via diaminopimelate"/>
    <property type="evidence" value="ECO:0007669"/>
    <property type="project" value="UniProtKB-UniRule"/>
</dbReference>
<dbReference type="Pfam" id="PF05173">
    <property type="entry name" value="DapB_C"/>
    <property type="match status" value="1"/>
</dbReference>
<dbReference type="SUPFAM" id="SSF51735">
    <property type="entry name" value="NAD(P)-binding Rossmann-fold domains"/>
    <property type="match status" value="1"/>
</dbReference>
<dbReference type="SUPFAM" id="SSF55347">
    <property type="entry name" value="Glyceraldehyde-3-phosphate dehydrogenase-like, C-terminal domain"/>
    <property type="match status" value="1"/>
</dbReference>
<comment type="catalytic activity">
    <reaction evidence="11">
        <text>(S)-2,3,4,5-tetrahydrodipicolinate + NAD(+) + H2O = (2S,4S)-4-hydroxy-2,3,4,5-tetrahydrodipicolinate + NADH + H(+)</text>
        <dbReference type="Rhea" id="RHEA:35323"/>
        <dbReference type="ChEBI" id="CHEBI:15377"/>
        <dbReference type="ChEBI" id="CHEBI:15378"/>
        <dbReference type="ChEBI" id="CHEBI:16845"/>
        <dbReference type="ChEBI" id="CHEBI:57540"/>
        <dbReference type="ChEBI" id="CHEBI:57945"/>
        <dbReference type="ChEBI" id="CHEBI:67139"/>
        <dbReference type="EC" id="1.17.1.8"/>
    </reaction>
</comment>
<keyword evidence="16" id="KW-1185">Reference proteome</keyword>
<dbReference type="GO" id="GO:0005829">
    <property type="term" value="C:cytosol"/>
    <property type="evidence" value="ECO:0007669"/>
    <property type="project" value="TreeGrafter"/>
</dbReference>
<keyword evidence="2" id="KW-0028">Amino-acid biosynthesis</keyword>
<proteinExistence type="inferred from homology"/>
<feature type="domain" description="Dihydrodipicolinate reductase C-terminal" evidence="14">
    <location>
        <begin position="114"/>
        <end position="237"/>
    </location>
</feature>
<keyword evidence="3" id="KW-0521">NADP</keyword>
<feature type="domain" description="Dihydrodipicolinate reductase N-terminal" evidence="13">
    <location>
        <begin position="1"/>
        <end position="111"/>
    </location>
</feature>
<dbReference type="NCBIfam" id="TIGR00036">
    <property type="entry name" value="dapB"/>
    <property type="match status" value="1"/>
</dbReference>
<keyword evidence="5" id="KW-0560">Oxidoreductase</keyword>
<comment type="similarity">
    <text evidence="1">Belongs to the DapB family.</text>
</comment>
<evidence type="ECO:0000256" key="3">
    <source>
        <dbReference type="ARBA" id="ARBA00022857"/>
    </source>
</evidence>
<evidence type="ECO:0000313" key="15">
    <source>
        <dbReference type="EMBL" id="POR05176.1"/>
    </source>
</evidence>
<accession>A0A2S4K095</accession>
<dbReference type="PANTHER" id="PTHR20836">
    <property type="entry name" value="DIHYDRODIPICOLINATE REDUCTASE"/>
    <property type="match status" value="1"/>
</dbReference>
<comment type="caution">
    <text evidence="15">The sequence shown here is derived from an EMBL/GenBank/DDBJ whole genome shotgun (WGS) entry which is preliminary data.</text>
</comment>
<dbReference type="Proteomes" id="UP000237350">
    <property type="component" value="Unassembled WGS sequence"/>
</dbReference>
<evidence type="ECO:0000256" key="7">
    <source>
        <dbReference type="ARBA" id="ARBA00023154"/>
    </source>
</evidence>
<dbReference type="InterPro" id="IPR036291">
    <property type="entry name" value="NAD(P)-bd_dom_sf"/>
</dbReference>
<dbReference type="EC" id="1.17.1.8" evidence="9 12"/>
<dbReference type="EMBL" id="LPWH01000005">
    <property type="protein sequence ID" value="POR05176.1"/>
    <property type="molecule type" value="Genomic_DNA"/>
</dbReference>
<dbReference type="Gene3D" id="3.40.50.720">
    <property type="entry name" value="NAD(P)-binding Rossmann-like Domain"/>
    <property type="match status" value="1"/>
</dbReference>
<evidence type="ECO:0000256" key="11">
    <source>
        <dbReference type="ARBA" id="ARBA00049396"/>
    </source>
</evidence>
<dbReference type="Pfam" id="PF01113">
    <property type="entry name" value="DapB_N"/>
    <property type="match status" value="1"/>
</dbReference>
<organism evidence="15 16">
    <name type="scientific">Alkalispirochaeta sphaeroplastigenens</name>
    <dbReference type="NCBI Taxonomy" id="1187066"/>
    <lineage>
        <taxon>Bacteria</taxon>
        <taxon>Pseudomonadati</taxon>
        <taxon>Spirochaetota</taxon>
        <taxon>Spirochaetia</taxon>
        <taxon>Spirochaetales</taxon>
        <taxon>Spirochaetaceae</taxon>
        <taxon>Alkalispirochaeta</taxon>
    </lineage>
</organism>
<protein>
    <recommendedName>
        <fullName evidence="9 12">4-hydroxy-tetrahydrodipicolinate reductase</fullName>
        <ecNumber evidence="9 12">1.17.1.8</ecNumber>
    </recommendedName>
</protein>
<evidence type="ECO:0000256" key="9">
    <source>
        <dbReference type="ARBA" id="ARBA00038983"/>
    </source>
</evidence>
<evidence type="ECO:0000313" key="16">
    <source>
        <dbReference type="Proteomes" id="UP000237350"/>
    </source>
</evidence>
<dbReference type="PANTHER" id="PTHR20836:SF0">
    <property type="entry name" value="4-HYDROXY-TETRAHYDRODIPICOLINATE REDUCTASE 1, CHLOROPLASTIC-RELATED"/>
    <property type="match status" value="1"/>
</dbReference>
<keyword evidence="4" id="KW-0220">Diaminopimelate biosynthesis</keyword>
<dbReference type="Gene3D" id="3.30.360.10">
    <property type="entry name" value="Dihydrodipicolinate Reductase, domain 2"/>
    <property type="match status" value="1"/>
</dbReference>
<dbReference type="InterPro" id="IPR000846">
    <property type="entry name" value="DapB_N"/>
</dbReference>
<evidence type="ECO:0000256" key="6">
    <source>
        <dbReference type="ARBA" id="ARBA00023027"/>
    </source>
</evidence>
<reference evidence="16" key="1">
    <citation type="submission" date="2015-12" db="EMBL/GenBank/DDBJ databases">
        <authorList>
            <person name="Lodha T.D."/>
            <person name="Chintalapati S."/>
            <person name="Chintalapati V.R."/>
            <person name="Sravanthi T."/>
        </authorList>
    </citation>
    <scope>NUCLEOTIDE SEQUENCE [LARGE SCALE GENOMIC DNA]</scope>
    <source>
        <strain evidence="16">JC133</strain>
    </source>
</reference>
<keyword evidence="7" id="KW-0457">Lysine biosynthesis</keyword>
<dbReference type="GO" id="GO:0008839">
    <property type="term" value="F:4-hydroxy-tetrahydrodipicolinate reductase"/>
    <property type="evidence" value="ECO:0007669"/>
    <property type="project" value="UniProtKB-UniRule"/>
</dbReference>